<dbReference type="InterPro" id="IPR044946">
    <property type="entry name" value="Restrct_endonuc_typeI_TRD_sf"/>
</dbReference>
<proteinExistence type="inferred from homology"/>
<dbReference type="SUPFAM" id="SSF116734">
    <property type="entry name" value="DNA methylase specificity domain"/>
    <property type="match status" value="2"/>
</dbReference>
<keyword evidence="3" id="KW-0238">DNA-binding</keyword>
<dbReference type="Proteomes" id="UP000463868">
    <property type="component" value="Chromosome"/>
</dbReference>
<dbReference type="RefSeq" id="WP_160126666.1">
    <property type="nucleotide sequence ID" value="NZ_CP031972.1"/>
</dbReference>
<dbReference type="Pfam" id="PF01420">
    <property type="entry name" value="Methylase_S"/>
    <property type="match status" value="2"/>
</dbReference>
<keyword evidence="5" id="KW-0378">Hydrolase</keyword>
<evidence type="ECO:0000313" key="6">
    <source>
        <dbReference type="Proteomes" id="UP000463868"/>
    </source>
</evidence>
<sequence length="407" mass="46540">MEKQKCPDIRFMGSNGDWVQSNLAECTDLLTGNPFNSKEFTSNGIFLVRGMNVKRGYLDKSTNLSEYWPSSKGLEQYLLKPEDIVIQMDGALIGKSYAKINSKDLPALLVQRVTRVRSNNVEIEFIYQYIHRDFLSHISGIKTETAVPHLSLNDIRDFTIFLPEKQEQSSIGSFFQSLDQSITLHEKKLTQTQNLKKAMLEKMFPKAGNKQPEIRLKGFSGNWDVDIIGNVLQEAFRPINLDNETKYRLVTVKRRNGGIAERAILKGKDILVKSQFEVKAGDYVISKRQVVHGATGLVPHELDGSIVSNEYLVGQGTDKLNIEFFALLSTLPEMYKKFFLSSYGVDIEKLFFDVSDWKKREISLPCLAEQIQISKFFKQLDETLVLQQQQLQTLKNLKQAFLEKMFV</sequence>
<dbReference type="EMBL" id="CP031976">
    <property type="protein sequence ID" value="QHI14334.1"/>
    <property type="molecule type" value="Genomic_DNA"/>
</dbReference>
<reference evidence="5 6" key="1">
    <citation type="submission" date="2018-08" db="EMBL/GenBank/DDBJ databases">
        <title>Analysis of the genomic diversity of Mexican Acinetobacter haemolyticus clinical isolates.</title>
        <authorList>
            <person name="Castro-Jaimes S."/>
            <person name="Cevallos M.A."/>
        </authorList>
    </citation>
    <scope>NUCLEOTIDE SEQUENCE [LARGE SCALE GENOMIC DNA]</scope>
    <source>
        <strain evidence="5 6">AN43</strain>
    </source>
</reference>
<gene>
    <name evidence="5" type="ORF">AhaeAN43_13675</name>
</gene>
<protein>
    <submittedName>
        <fullName evidence="5">Restriction endonuclease subunit S</fullName>
    </submittedName>
</protein>
<evidence type="ECO:0000256" key="1">
    <source>
        <dbReference type="ARBA" id="ARBA00010923"/>
    </source>
</evidence>
<evidence type="ECO:0000259" key="4">
    <source>
        <dbReference type="Pfam" id="PF01420"/>
    </source>
</evidence>
<comment type="similarity">
    <text evidence="1">Belongs to the type-I restriction system S methylase family.</text>
</comment>
<dbReference type="REBASE" id="363770">
    <property type="entry name" value="S.AhaAN43ORF13680P"/>
</dbReference>
<dbReference type="GO" id="GO:0004519">
    <property type="term" value="F:endonuclease activity"/>
    <property type="evidence" value="ECO:0007669"/>
    <property type="project" value="UniProtKB-KW"/>
</dbReference>
<dbReference type="Gene3D" id="3.90.220.20">
    <property type="entry name" value="DNA methylase specificity domains"/>
    <property type="match status" value="2"/>
</dbReference>
<dbReference type="InterPro" id="IPR000055">
    <property type="entry name" value="Restrct_endonuc_typeI_TRD"/>
</dbReference>
<dbReference type="CDD" id="cd17259">
    <property type="entry name" value="RMtype1_S_StySKI-TRD2-CR2_like"/>
    <property type="match status" value="1"/>
</dbReference>
<evidence type="ECO:0000256" key="3">
    <source>
        <dbReference type="ARBA" id="ARBA00023125"/>
    </source>
</evidence>
<dbReference type="InterPro" id="IPR052021">
    <property type="entry name" value="Type-I_RS_S_subunit"/>
</dbReference>
<keyword evidence="5" id="KW-0255">Endonuclease</keyword>
<keyword evidence="2" id="KW-0680">Restriction system</keyword>
<organism evidence="5 6">
    <name type="scientific">Acinetobacter haemolyticus</name>
    <dbReference type="NCBI Taxonomy" id="29430"/>
    <lineage>
        <taxon>Bacteria</taxon>
        <taxon>Pseudomonadati</taxon>
        <taxon>Pseudomonadota</taxon>
        <taxon>Gammaproteobacteria</taxon>
        <taxon>Moraxellales</taxon>
        <taxon>Moraxellaceae</taxon>
        <taxon>Acinetobacter</taxon>
    </lineage>
</organism>
<dbReference type="PANTHER" id="PTHR30408">
    <property type="entry name" value="TYPE-1 RESTRICTION ENZYME ECOKI SPECIFICITY PROTEIN"/>
    <property type="match status" value="1"/>
</dbReference>
<dbReference type="PANTHER" id="PTHR30408:SF12">
    <property type="entry name" value="TYPE I RESTRICTION ENZYME MJAVIII SPECIFICITY SUBUNIT"/>
    <property type="match status" value="1"/>
</dbReference>
<accession>A0A857IM16</accession>
<evidence type="ECO:0000313" key="5">
    <source>
        <dbReference type="EMBL" id="QHI14334.1"/>
    </source>
</evidence>
<dbReference type="GO" id="GO:0009307">
    <property type="term" value="P:DNA restriction-modification system"/>
    <property type="evidence" value="ECO:0007669"/>
    <property type="project" value="UniProtKB-KW"/>
</dbReference>
<evidence type="ECO:0000256" key="2">
    <source>
        <dbReference type="ARBA" id="ARBA00022747"/>
    </source>
</evidence>
<keyword evidence="5" id="KW-0540">Nuclease</keyword>
<dbReference type="GO" id="GO:0003677">
    <property type="term" value="F:DNA binding"/>
    <property type="evidence" value="ECO:0007669"/>
    <property type="project" value="UniProtKB-KW"/>
</dbReference>
<dbReference type="AlphaFoldDB" id="A0A857IM16"/>
<name>A0A857IM16_ACIHA</name>
<feature type="domain" description="Type I restriction modification DNA specificity" evidence="4">
    <location>
        <begin position="240"/>
        <end position="395"/>
    </location>
</feature>
<feature type="domain" description="Type I restriction modification DNA specificity" evidence="4">
    <location>
        <begin position="16"/>
        <end position="191"/>
    </location>
</feature>